<dbReference type="AlphaFoldDB" id="A0A8K0QUE9"/>
<dbReference type="OrthoDB" id="6220758at2759"/>
<comment type="similarity">
    <text evidence="3">Belongs to the actin family. ARP6 subfamily.</text>
</comment>
<evidence type="ECO:0000256" key="6">
    <source>
        <dbReference type="ARBA" id="ARBA00022490"/>
    </source>
</evidence>
<evidence type="ECO:0000256" key="7">
    <source>
        <dbReference type="ARBA" id="ARBA00022980"/>
    </source>
</evidence>
<evidence type="ECO:0000256" key="13">
    <source>
        <dbReference type="ARBA" id="ARBA00073820"/>
    </source>
</evidence>
<evidence type="ECO:0000256" key="12">
    <source>
        <dbReference type="ARBA" id="ARBA00063309"/>
    </source>
</evidence>
<feature type="compositionally biased region" description="Basic and acidic residues" evidence="14">
    <location>
        <begin position="797"/>
        <end position="810"/>
    </location>
</feature>
<dbReference type="Gene3D" id="3.90.640.10">
    <property type="entry name" value="Actin, Chain A, domain 4"/>
    <property type="match status" value="1"/>
</dbReference>
<dbReference type="PANTHER" id="PTHR11937">
    <property type="entry name" value="ACTIN"/>
    <property type="match status" value="1"/>
</dbReference>
<dbReference type="CDD" id="cd10210">
    <property type="entry name" value="ASKHA_NBD_Arp6"/>
    <property type="match status" value="1"/>
</dbReference>
<evidence type="ECO:0000256" key="4">
    <source>
        <dbReference type="ARBA" id="ARBA00008860"/>
    </source>
</evidence>
<dbReference type="SMART" id="SM00268">
    <property type="entry name" value="ACTIN"/>
    <property type="match status" value="1"/>
</dbReference>
<evidence type="ECO:0000256" key="8">
    <source>
        <dbReference type="ARBA" id="ARBA00023128"/>
    </source>
</evidence>
<dbReference type="SUPFAM" id="SSF53067">
    <property type="entry name" value="Actin-like ATPase domain"/>
    <property type="match status" value="2"/>
</dbReference>
<comment type="subcellular location">
    <subcellularLocation>
        <location evidence="2">Cytoplasm</location>
    </subcellularLocation>
    <subcellularLocation>
        <location evidence="1">Mitochondrion</location>
    </subcellularLocation>
</comment>
<evidence type="ECO:0000256" key="2">
    <source>
        <dbReference type="ARBA" id="ARBA00004496"/>
    </source>
</evidence>
<dbReference type="InterPro" id="IPR004000">
    <property type="entry name" value="Actin"/>
</dbReference>
<keyword evidence="16" id="KW-1185">Reference proteome</keyword>
<keyword evidence="6" id="KW-0963">Cytoplasm</keyword>
<feature type="region of interest" description="Disordered" evidence="14">
    <location>
        <begin position="790"/>
        <end position="822"/>
    </location>
</feature>
<dbReference type="FunFam" id="3.90.640.10:FF:000014">
    <property type="entry name" value="Putative actin-related protein 6"/>
    <property type="match status" value="1"/>
</dbReference>
<evidence type="ECO:0000256" key="10">
    <source>
        <dbReference type="ARBA" id="ARBA00025222"/>
    </source>
</evidence>
<dbReference type="Pfam" id="PF10501">
    <property type="entry name" value="Ribosomal_L50"/>
    <property type="match status" value="1"/>
</dbReference>
<evidence type="ECO:0000256" key="11">
    <source>
        <dbReference type="ARBA" id="ARBA00035183"/>
    </source>
</evidence>
<protein>
    <recommendedName>
        <fullName evidence="5">Actin-like protein ARP6</fullName>
    </recommendedName>
    <alternativeName>
        <fullName evidence="13">Actin-like protein arp6</fullName>
    </alternativeName>
    <alternativeName>
        <fullName evidence="11">Large ribosomal subunit protein mL50</fullName>
    </alternativeName>
</protein>
<name>A0A8K0QUE9_9PLEO</name>
<comment type="subunit">
    <text evidence="12">Component of the SWR1 chromatin remodeling complex.</text>
</comment>
<evidence type="ECO:0000313" key="16">
    <source>
        <dbReference type="Proteomes" id="UP000813461"/>
    </source>
</evidence>
<keyword evidence="8" id="KW-0496">Mitochondrion</keyword>
<dbReference type="Gene3D" id="3.30.420.40">
    <property type="match status" value="2"/>
</dbReference>
<reference evidence="15" key="1">
    <citation type="journal article" date="2021" name="Nat. Commun.">
        <title>Genetic determinants of endophytism in the Arabidopsis root mycobiome.</title>
        <authorList>
            <person name="Mesny F."/>
            <person name="Miyauchi S."/>
            <person name="Thiergart T."/>
            <person name="Pickel B."/>
            <person name="Atanasova L."/>
            <person name="Karlsson M."/>
            <person name="Huettel B."/>
            <person name="Barry K.W."/>
            <person name="Haridas S."/>
            <person name="Chen C."/>
            <person name="Bauer D."/>
            <person name="Andreopoulos W."/>
            <person name="Pangilinan J."/>
            <person name="LaButti K."/>
            <person name="Riley R."/>
            <person name="Lipzen A."/>
            <person name="Clum A."/>
            <person name="Drula E."/>
            <person name="Henrissat B."/>
            <person name="Kohler A."/>
            <person name="Grigoriev I.V."/>
            <person name="Martin F.M."/>
            <person name="Hacquard S."/>
        </authorList>
    </citation>
    <scope>NUCLEOTIDE SEQUENCE</scope>
    <source>
        <strain evidence="15">MPI-SDFR-AT-0120</strain>
    </source>
</reference>
<proteinExistence type="inferred from homology"/>
<dbReference type="EMBL" id="JAGMVJ010000027">
    <property type="protein sequence ID" value="KAH7070308.1"/>
    <property type="molecule type" value="Genomic_DNA"/>
</dbReference>
<evidence type="ECO:0000256" key="9">
    <source>
        <dbReference type="ARBA" id="ARBA00023274"/>
    </source>
</evidence>
<evidence type="ECO:0000256" key="14">
    <source>
        <dbReference type="SAM" id="MobiDB-lite"/>
    </source>
</evidence>
<evidence type="ECO:0000256" key="5">
    <source>
        <dbReference type="ARBA" id="ARBA00018633"/>
    </source>
</evidence>
<dbReference type="Gene3D" id="2.30.36.70">
    <property type="entry name" value="Actin, Chain A, domain 2"/>
    <property type="match status" value="1"/>
</dbReference>
<keyword evidence="9" id="KW-0687">Ribonucleoprotein</keyword>
<comment type="function">
    <text evidence="10">Component of the SWR1 complex which mediates the ATP-dependent exchange of histone H2A for the H2A variant HZT1 leading to transcriptional regulation of selected genes by chromatin remodeling. Involved in chromosome stability.</text>
</comment>
<gene>
    <name evidence="15" type="ORF">FB567DRAFT_554810</name>
</gene>
<dbReference type="InterPro" id="IPR043129">
    <property type="entry name" value="ATPase_NBD"/>
</dbReference>
<dbReference type="Proteomes" id="UP000813461">
    <property type="component" value="Unassembled WGS sequence"/>
</dbReference>
<evidence type="ECO:0000313" key="15">
    <source>
        <dbReference type="EMBL" id="KAH7070308.1"/>
    </source>
</evidence>
<dbReference type="GO" id="GO:1990904">
    <property type="term" value="C:ribonucleoprotein complex"/>
    <property type="evidence" value="ECO:0007669"/>
    <property type="project" value="UniProtKB-KW"/>
</dbReference>
<evidence type="ECO:0000256" key="1">
    <source>
        <dbReference type="ARBA" id="ARBA00004173"/>
    </source>
</evidence>
<dbReference type="GO" id="GO:0005840">
    <property type="term" value="C:ribosome"/>
    <property type="evidence" value="ECO:0007669"/>
    <property type="project" value="UniProtKB-KW"/>
</dbReference>
<dbReference type="InterPro" id="IPR018305">
    <property type="entry name" value="Ribosomal_m50"/>
</dbReference>
<comment type="caution">
    <text evidence="15">The sequence shown here is derived from an EMBL/GenBank/DDBJ whole genome shotgun (WGS) entry which is preliminary data.</text>
</comment>
<feature type="region of interest" description="Disordered" evidence="14">
    <location>
        <begin position="1009"/>
        <end position="1056"/>
    </location>
</feature>
<organism evidence="15 16">
    <name type="scientific">Paraphoma chrysanthemicola</name>
    <dbReference type="NCBI Taxonomy" id="798071"/>
    <lineage>
        <taxon>Eukaryota</taxon>
        <taxon>Fungi</taxon>
        <taxon>Dikarya</taxon>
        <taxon>Ascomycota</taxon>
        <taxon>Pezizomycotina</taxon>
        <taxon>Dothideomycetes</taxon>
        <taxon>Pleosporomycetidae</taxon>
        <taxon>Pleosporales</taxon>
        <taxon>Pleosporineae</taxon>
        <taxon>Phaeosphaeriaceae</taxon>
        <taxon>Paraphoma</taxon>
    </lineage>
</organism>
<dbReference type="GO" id="GO:0005634">
    <property type="term" value="C:nucleus"/>
    <property type="evidence" value="ECO:0007669"/>
    <property type="project" value="UniProtKB-ARBA"/>
</dbReference>
<dbReference type="GO" id="GO:0005739">
    <property type="term" value="C:mitochondrion"/>
    <property type="evidence" value="ECO:0007669"/>
    <property type="project" value="UniProtKB-SubCell"/>
</dbReference>
<keyword evidence="7" id="KW-0689">Ribosomal protein</keyword>
<sequence length="1056" mass="117833">MPPKGSRKSAAAPNRTLVLDNGAYTIKAGIVSNATAEPSYDDCRVIPNCIARSTRDKCTYVASELDDCKDFGELAFRRPVEKGFIVNWEAEKAVWEHEFMGGVVGEGLRCDPKETNLLLTEKPNCPKELQKNCDEIVFEQFEFASYYRCVGPRLNAYHSSDATTLSALPQECLLIIDTSFSDTTILPLYNGKLLQSAVRRLTVGGKLLTNYLKELASLRHYNLMEETYLMNEIKEAISYVAPSAQYFAKDLERTWKGRLGNKRELDSSVVVDYVLPDYETAIHGHARPHDPVRSRMRRGLQPLQGPREDLLPMGNERFAVPELLFNPSDIGIQEEGIPGAVMESMKGLPEALRVGMLANVVVVGGNSLITGFIERLEAELRKLVPAQYLLNISKAEDPIKHTWLGAARFASQPELLKEVLVDKADCHLHVSTPMRRIPRPSRAIDPSSCLQTSSRHRITPSPCRAAVAPCAHTRTSTAAFSTTSTNAFLLPGKQDKKKHQQFVRKWQKRLLGDSEPIGAHVDPYDPTSPVRIAPEEQGEYEEVLDEEVERHSRTEYVPAEKTNANRPGLKLMRVGGEAWLDQKREVELAQEFEKLTCRTYTPLTLGLAEEIESLTGSPYTTRGGSTLAPHELDDAHAATGRPYTDYEYVERCSRFVQAVAEVYTLKQAGLDPDLAKLPNRGVYSSQQIPSWVNDIKLRTNDAGELTLAYPVDTSAEEILEQMQRTPEWEAALALEEEELLADEGEVLLDEAADLLDPVLPQETQPTMDPATPSFKRAAVVKIDPEKKPFDFMSNRPVPREKPVEPVKAEEVPETTQPTGSSPSRIAELVTAFETSQAAVSDIRHSILEHRSQRLAQDIAALRKAIRQSTPSTYGAAEVKWRQVPITDLSVKFAIFKRIFQLTGLQLSDSQLTASKTLGDLYRHLCDAARPKPKSLHSAIYLEGHKARERAKQREAVTGTTKSRADLGDLITLGNVQIRRVEPDKAEKRTKTGVQKVINYALWERGLTNGNVRKPKQSSSGKASRVREGTWQIPEFGQPVSSKTMAMLAKKRRSLEQ</sequence>
<accession>A0A8K0QUE9</accession>
<comment type="similarity">
    <text evidence="4">Belongs to the mitochondrion-specific ribosomal protein mL50 family.</text>
</comment>
<dbReference type="Pfam" id="PF00022">
    <property type="entry name" value="Actin"/>
    <property type="match status" value="1"/>
</dbReference>
<evidence type="ECO:0000256" key="3">
    <source>
        <dbReference type="ARBA" id="ARBA00005665"/>
    </source>
</evidence>